<dbReference type="Proteomes" id="UP001412067">
    <property type="component" value="Unassembled WGS sequence"/>
</dbReference>
<proteinExistence type="predicted"/>
<evidence type="ECO:0000313" key="2">
    <source>
        <dbReference type="EMBL" id="KAK8970554.1"/>
    </source>
</evidence>
<name>A0ABR2N3A4_9ASPA</name>
<dbReference type="Gene3D" id="3.40.50.2000">
    <property type="entry name" value="Glycogen Phosphorylase B"/>
    <property type="match status" value="1"/>
</dbReference>
<evidence type="ECO:0000313" key="3">
    <source>
        <dbReference type="Proteomes" id="UP001412067"/>
    </source>
</evidence>
<gene>
    <name evidence="2" type="primary">TPS5</name>
    <name evidence="2" type="ORF">KSP40_PGU018491</name>
</gene>
<comment type="caution">
    <text evidence="2">The sequence shown here is derived from an EMBL/GenBank/DDBJ whole genome shotgun (WGS) entry which is preliminary data.</text>
</comment>
<dbReference type="InterPro" id="IPR001830">
    <property type="entry name" value="Glyco_trans_20"/>
</dbReference>
<protein>
    <submittedName>
        <fullName evidence="2">Alpha,alpha-trehalose-phosphate synthase [UDP-forming] 5</fullName>
    </submittedName>
</protein>
<keyword evidence="3" id="KW-1185">Reference proteome</keyword>
<reference evidence="2 3" key="1">
    <citation type="journal article" date="2022" name="Nat. Plants">
        <title>Genomes of leafy and leafless Platanthera orchids illuminate the evolution of mycoheterotrophy.</title>
        <authorList>
            <person name="Li M.H."/>
            <person name="Liu K.W."/>
            <person name="Li Z."/>
            <person name="Lu H.C."/>
            <person name="Ye Q.L."/>
            <person name="Zhang D."/>
            <person name="Wang J.Y."/>
            <person name="Li Y.F."/>
            <person name="Zhong Z.M."/>
            <person name="Liu X."/>
            <person name="Yu X."/>
            <person name="Liu D.K."/>
            <person name="Tu X.D."/>
            <person name="Liu B."/>
            <person name="Hao Y."/>
            <person name="Liao X.Y."/>
            <person name="Jiang Y.T."/>
            <person name="Sun W.H."/>
            <person name="Chen J."/>
            <person name="Chen Y.Q."/>
            <person name="Ai Y."/>
            <person name="Zhai J.W."/>
            <person name="Wu S.S."/>
            <person name="Zhou Z."/>
            <person name="Hsiao Y.Y."/>
            <person name="Wu W.L."/>
            <person name="Chen Y.Y."/>
            <person name="Lin Y.F."/>
            <person name="Hsu J.L."/>
            <person name="Li C.Y."/>
            <person name="Wang Z.W."/>
            <person name="Zhao X."/>
            <person name="Zhong W.Y."/>
            <person name="Ma X.K."/>
            <person name="Ma L."/>
            <person name="Huang J."/>
            <person name="Chen G.Z."/>
            <person name="Huang M.Z."/>
            <person name="Huang L."/>
            <person name="Peng D.H."/>
            <person name="Luo Y.B."/>
            <person name="Zou S.Q."/>
            <person name="Chen S.P."/>
            <person name="Lan S."/>
            <person name="Tsai W.C."/>
            <person name="Van de Peer Y."/>
            <person name="Liu Z.J."/>
        </authorList>
    </citation>
    <scope>NUCLEOTIDE SEQUENCE [LARGE SCALE GENOMIC DNA]</scope>
    <source>
        <strain evidence="2">Lor288</strain>
    </source>
</reference>
<dbReference type="PANTHER" id="PTHR10788">
    <property type="entry name" value="TREHALOSE-6-PHOSPHATE SYNTHASE"/>
    <property type="match status" value="1"/>
</dbReference>
<evidence type="ECO:0000256" key="1">
    <source>
        <dbReference type="SAM" id="MobiDB-lite"/>
    </source>
</evidence>
<dbReference type="PANTHER" id="PTHR10788:SF127">
    <property type="entry name" value="TREHALOSE 6-PHOSPHATE PHOSPHATASE"/>
    <property type="match status" value="1"/>
</dbReference>
<feature type="region of interest" description="Disordered" evidence="1">
    <location>
        <begin position="35"/>
        <end position="58"/>
    </location>
</feature>
<dbReference type="EMBL" id="JBBWWR010000002">
    <property type="protein sequence ID" value="KAK8970554.1"/>
    <property type="molecule type" value="Genomic_DNA"/>
</dbReference>
<sequence>MVSRSNSNLLELVSDETSCLGRLHRPIPRMVTASGIVPDLDSSSSDTDEGSSSSSSGPSICTIIVGNHLPIHAHRHSGGIGWTFSWDEDSLLLQLKDTIGDRGGGMEFMQLLGVDDMNIFMGISLKLLAFKLLLQHPEFRGMVVLVQIANPARGSGKDVEDVRVERSAMVKGINDMFHTEIIRQGNERE</sequence>
<accession>A0ABR2N3A4</accession>
<dbReference type="SUPFAM" id="SSF53756">
    <property type="entry name" value="UDP-Glycosyltransferase/glycogen phosphorylase"/>
    <property type="match status" value="1"/>
</dbReference>
<organism evidence="2 3">
    <name type="scientific">Platanthera guangdongensis</name>
    <dbReference type="NCBI Taxonomy" id="2320717"/>
    <lineage>
        <taxon>Eukaryota</taxon>
        <taxon>Viridiplantae</taxon>
        <taxon>Streptophyta</taxon>
        <taxon>Embryophyta</taxon>
        <taxon>Tracheophyta</taxon>
        <taxon>Spermatophyta</taxon>
        <taxon>Magnoliopsida</taxon>
        <taxon>Liliopsida</taxon>
        <taxon>Asparagales</taxon>
        <taxon>Orchidaceae</taxon>
        <taxon>Orchidoideae</taxon>
        <taxon>Orchideae</taxon>
        <taxon>Orchidinae</taxon>
        <taxon>Platanthera</taxon>
    </lineage>
</organism>
<dbReference type="Pfam" id="PF00982">
    <property type="entry name" value="Glyco_transf_20"/>
    <property type="match status" value="1"/>
</dbReference>
<feature type="compositionally biased region" description="Low complexity" evidence="1">
    <location>
        <begin position="39"/>
        <end position="58"/>
    </location>
</feature>